<sequence length="581" mass="65723">MDLWLIAATAATGYITKHLHNASKGKVNPLESCSEDLNTVKLESPRCLASEFVRLKKPKRENFGDCVNEEDLDLFECGNAYGVEVDSSNEEDLGNNDEIPSDSPCNRAFLRRNQWYTSLIKPFSTEKSVMSQLHREKMSMEEYMLSPFPSPCGSVSRPLLVTDGNKVISKNTGGFTSQRVLNCGSPQLRKLESSVLYVKRRAGTEKGASRRSDNGIGSYDAVSLLCVGISIGIMSSFVANKAKAEIKQTDNLVKDLEDELKTKDALTEKDDLQNGEKQCEEKTAEKSESISKIEAELEAELERLEINMTFSNIETRLSDVFELEPDFEVEFAQGELRDDLVGMQRFNETTESNKEPSGNATPESGNYTVSPRELSLRVHKVINSRNEERIKELEIALQESQRKVEQLVMEAEEKKKPVSRFWESHDEVMKHRRDSNRPVSVDKPAETQPLVLVMSLAGEALDAFNESYEELMDINDYSEDDELPFKMQDQQEELSLTSKSSPWSHRDDIKGSSRTSEDVSFLRLQDLLGLSDKEEEEEEDGEFESEMEKQLIKQIVEKAKQGSSAVFNAQKMLFLMEEIET</sequence>
<feature type="compositionally biased region" description="Basic and acidic residues" evidence="2">
    <location>
        <begin position="504"/>
        <end position="517"/>
    </location>
</feature>
<feature type="region of interest" description="Disordered" evidence="2">
    <location>
        <begin position="490"/>
        <end position="517"/>
    </location>
</feature>
<evidence type="ECO:0000256" key="1">
    <source>
        <dbReference type="SAM" id="Coils"/>
    </source>
</evidence>
<feature type="region of interest" description="Disordered" evidence="2">
    <location>
        <begin position="349"/>
        <end position="368"/>
    </location>
</feature>
<accession>A0A1J3FWZ6</accession>
<evidence type="ECO:0008006" key="4">
    <source>
        <dbReference type="Google" id="ProtNLM"/>
    </source>
</evidence>
<feature type="compositionally biased region" description="Polar residues" evidence="2">
    <location>
        <begin position="493"/>
        <end position="503"/>
    </location>
</feature>
<evidence type="ECO:0000256" key="2">
    <source>
        <dbReference type="SAM" id="MobiDB-lite"/>
    </source>
</evidence>
<keyword evidence="1" id="KW-0175">Coiled coil</keyword>
<reference evidence="3" key="1">
    <citation type="submission" date="2016-07" db="EMBL/GenBank/DDBJ databases">
        <title>De novo transcriptome assembly of four accessions of the metal hyperaccumulator plant Noccaea caerulescens.</title>
        <authorList>
            <person name="Blande D."/>
            <person name="Halimaa P."/>
            <person name="Tervahauta A.I."/>
            <person name="Aarts M.G."/>
            <person name="Karenlampi S.O."/>
        </authorList>
    </citation>
    <scope>NUCLEOTIDE SEQUENCE</scope>
</reference>
<gene>
    <name evidence="3" type="ORF">LC_TR6550_c1_g1_i1_g.22137</name>
</gene>
<dbReference type="EMBL" id="GEVK01005563">
    <property type="protein sequence ID" value="JAU47269.1"/>
    <property type="molecule type" value="Transcribed_RNA"/>
</dbReference>
<name>A0A1J3FWZ6_NOCCA</name>
<dbReference type="InterPro" id="IPR040348">
    <property type="entry name" value="POLAR-like"/>
</dbReference>
<proteinExistence type="predicted"/>
<dbReference type="AlphaFoldDB" id="A0A1J3FWZ6"/>
<dbReference type="PANTHER" id="PTHR33476:SF18">
    <property type="match status" value="1"/>
</dbReference>
<dbReference type="GO" id="GO:0008356">
    <property type="term" value="P:asymmetric cell division"/>
    <property type="evidence" value="ECO:0007669"/>
    <property type="project" value="InterPro"/>
</dbReference>
<protein>
    <recommendedName>
        <fullName evidence="4">Protein POLAR LOCALIZATION DURING ASYMMETRIC DIVISION AND REDISTRIBUTION</fullName>
    </recommendedName>
</protein>
<organism evidence="3">
    <name type="scientific">Noccaea caerulescens</name>
    <name type="common">Alpine penny-cress</name>
    <name type="synonym">Thlaspi caerulescens</name>
    <dbReference type="NCBI Taxonomy" id="107243"/>
    <lineage>
        <taxon>Eukaryota</taxon>
        <taxon>Viridiplantae</taxon>
        <taxon>Streptophyta</taxon>
        <taxon>Embryophyta</taxon>
        <taxon>Tracheophyta</taxon>
        <taxon>Spermatophyta</taxon>
        <taxon>Magnoliopsida</taxon>
        <taxon>eudicotyledons</taxon>
        <taxon>Gunneridae</taxon>
        <taxon>Pentapetalae</taxon>
        <taxon>rosids</taxon>
        <taxon>malvids</taxon>
        <taxon>Brassicales</taxon>
        <taxon>Brassicaceae</taxon>
        <taxon>Coluteocarpeae</taxon>
        <taxon>Noccaea</taxon>
    </lineage>
</organism>
<feature type="coiled-coil region" evidence="1">
    <location>
        <begin position="383"/>
        <end position="410"/>
    </location>
</feature>
<feature type="coiled-coil region" evidence="1">
    <location>
        <begin position="239"/>
        <end position="314"/>
    </location>
</feature>
<evidence type="ECO:0000313" key="3">
    <source>
        <dbReference type="EMBL" id="JAU47269.1"/>
    </source>
</evidence>
<dbReference type="PANTHER" id="PTHR33476">
    <property type="entry name" value="EMB|CAB62613.1"/>
    <property type="match status" value="1"/>
</dbReference>